<dbReference type="InterPro" id="IPR048677">
    <property type="entry name" value="TssM1_hel"/>
</dbReference>
<dbReference type="SUPFAM" id="SSF52540">
    <property type="entry name" value="P-loop containing nucleoside triphosphate hydrolases"/>
    <property type="match status" value="1"/>
</dbReference>
<dbReference type="CDD" id="cd00882">
    <property type="entry name" value="Ras_like_GTPase"/>
    <property type="match status" value="1"/>
</dbReference>
<sequence>MLLLTLFIAVFIVMVWTVVILFSLPLWGAIVPTVLLVAIVIGAYLYQRHLASKAARDIERELGVQADAQLQSVRPDQQEEIQAMQAEFSKALQSLKSSKLARARQGKDALSVLPWYMIIGPPGSGKSTALRNSGIQFPYLSARGGGVKGVGGTRNCEWWLTNEGVILDTAGRYTTEDDDREEWLSFLDMLKRNRPRKPVNGLVVAVSVGELIGIDEEQTVQLAQTIRERVDEVMERLKMIVPVYVMFTKCDLLAGFVDLFGDLAKTERGQIWGFTLRPEDAREAIGETFAVRFDELAEVVEQRSIVRLGSERHPETRERIFRFPQQFEGLRGNLIEFVQALFAENVYADTPVMRGVYFTSGTQEGSPIDRVMNKMAEAFGIRRTTTPSGSRPAVESRSYFLRDMFADVVFPDQNLAMRSSAEVQRQKRMQLAYAGGCLAVALLILLFPAMSFFENRKFIQTTRVMAQALKLEEANKEGGAGKMVDAMMPMRQQLDQLLLWKEDGPPTGMRFGMYRGDDLLGPLGAFYGATVRRVLVDPVLTGDLKDAKTWVAKSREDERPSANSYALYFDRLKLHLLLSGPRTPREPELGEAEREWIVNSLRERWGRKAGFTESAHRTTQMANHIDLYVKLLAQDSTLAFTRNDQVVRDVRVVLDRLPFSELALAQLISEVSRKKDQYDVTLSSILGSSAQHIKDGHIKEPQDAPGRVRAAFTRRAWEKIVAPKLEHPLQGADIWVLDKDADSTNEIELARQERALRSAYYKQYIEEWQEFLSKLSMKAPTDTTVALAMLEDLTRGEPPLLGKLFRAVAFNVRLGGEQEEGKSDAEGMLDKLKQKLGPKGKAIETGVRFANGKLADDGPPSEEEVRDYTADDVEPAFAGLLKFGAAPPQAKGPDAPPPEAIPLDIYQEQLQFLRDAQRASMESQSETAAMMTRVQTARVSIQTLIQAQEGWRPLIHSLLWPPIEAISELTIKEQGGKASDQWCSEVANAFKQKLAGHYPFNRNGQDAAVADVGDFYRFESGTLWGFYGGVLKSHVEQSGTRFKFVTRAGRAGGNMYYGSVLSFLARSREISESLFAPRDAEPGVKFAFHIRPSPKLSSIRFTVDGQTVEYNNGPEEWHNFEWPGKGGKAVGATIRVRNNQGKTETLEQEGEWGLFRLMEEGTPSVAGAGRTFSVTWAMPSLDTEVVIDFRPTRSASPFFGVSTGRTPKMMQPFRAPGMSPPRVIAKGGVGCSG</sequence>
<keyword evidence="1" id="KW-1133">Transmembrane helix</keyword>
<dbReference type="Proteomes" id="UP000321514">
    <property type="component" value="Unassembled WGS sequence"/>
</dbReference>
<dbReference type="Proteomes" id="UP000183760">
    <property type="component" value="Unassembled WGS sequence"/>
</dbReference>
<evidence type="ECO:0000256" key="1">
    <source>
        <dbReference type="SAM" id="Phobius"/>
    </source>
</evidence>
<dbReference type="InterPro" id="IPR027417">
    <property type="entry name" value="P-loop_NTPase"/>
</dbReference>
<evidence type="ECO:0000259" key="5">
    <source>
        <dbReference type="Pfam" id="PF21070"/>
    </source>
</evidence>
<evidence type="ECO:0000313" key="6">
    <source>
        <dbReference type="EMBL" id="GEN08974.1"/>
    </source>
</evidence>
<evidence type="ECO:0000259" key="3">
    <source>
        <dbReference type="Pfam" id="PF06761"/>
    </source>
</evidence>
<feature type="domain" description="Type VI secretion system component TssM1 N-terminal" evidence="4">
    <location>
        <begin position="177"/>
        <end position="433"/>
    </location>
</feature>
<dbReference type="InterPro" id="IPR009612">
    <property type="entry name" value="IcmF-rel"/>
</dbReference>
<dbReference type="PANTHER" id="PTHR36153">
    <property type="entry name" value="INNER MEMBRANE PROTEIN-RELATED"/>
    <property type="match status" value="1"/>
</dbReference>
<dbReference type="OrthoDB" id="9758229at2"/>
<evidence type="ECO:0000313" key="8">
    <source>
        <dbReference type="Proteomes" id="UP000183760"/>
    </source>
</evidence>
<dbReference type="Pfam" id="PF21070">
    <property type="entry name" value="IcmF_helical"/>
    <property type="match status" value="1"/>
</dbReference>
<dbReference type="RefSeq" id="WP_074954952.1">
    <property type="nucleotide sequence ID" value="NZ_BJXR01000031.1"/>
</dbReference>
<gene>
    <name evidence="6" type="primary">icmF1</name>
    <name evidence="6" type="ORF">MFU01_40110</name>
    <name evidence="7" type="ORF">SAMN05443572_105231</name>
</gene>
<dbReference type="Gene3D" id="3.40.50.300">
    <property type="entry name" value="P-loop containing nucleotide triphosphate hydrolases"/>
    <property type="match status" value="1"/>
</dbReference>
<keyword evidence="8" id="KW-1185">Reference proteome</keyword>
<dbReference type="Pfam" id="PF06761">
    <property type="entry name" value="IcmF-related"/>
    <property type="match status" value="1"/>
</dbReference>
<feature type="transmembrane region" description="Helical" evidence="1">
    <location>
        <begin position="431"/>
        <end position="453"/>
    </location>
</feature>
<dbReference type="STRING" id="1334629.MFUL124B02_26375"/>
<dbReference type="NCBIfam" id="TIGR03348">
    <property type="entry name" value="VI_IcmF"/>
    <property type="match status" value="1"/>
</dbReference>
<feature type="domain" description="Type VI secretion system IcmF C-terminal" evidence="2">
    <location>
        <begin position="1089"/>
        <end position="1184"/>
    </location>
</feature>
<dbReference type="Pfam" id="PF06744">
    <property type="entry name" value="IcmF_C"/>
    <property type="match status" value="1"/>
</dbReference>
<dbReference type="InterPro" id="IPR053156">
    <property type="entry name" value="T6SS_TssM-like"/>
</dbReference>
<keyword evidence="1" id="KW-0472">Membrane</keyword>
<reference evidence="7 8" key="1">
    <citation type="submission" date="2016-10" db="EMBL/GenBank/DDBJ databases">
        <authorList>
            <person name="Varghese N."/>
            <person name="Submissions S."/>
        </authorList>
    </citation>
    <scope>NUCLEOTIDE SEQUENCE [LARGE SCALE GENOMIC DNA]</scope>
    <source>
        <strain evidence="7 8">DSM 16525</strain>
    </source>
</reference>
<dbReference type="PANTHER" id="PTHR36153:SF1">
    <property type="entry name" value="TYPE VI SECRETION SYSTEM COMPONENT TSSM1"/>
    <property type="match status" value="1"/>
</dbReference>
<reference evidence="6 9" key="2">
    <citation type="submission" date="2019-07" db="EMBL/GenBank/DDBJ databases">
        <title>Whole genome shotgun sequence of Myxococcus fulvus NBRC 100333.</title>
        <authorList>
            <person name="Hosoyama A."/>
            <person name="Uohara A."/>
            <person name="Ohji S."/>
            <person name="Ichikawa N."/>
        </authorList>
    </citation>
    <scope>NUCLEOTIDE SEQUENCE [LARGE SCALE GENOMIC DNA]</scope>
    <source>
        <strain evidence="6 9">NBRC 100333</strain>
    </source>
</reference>
<dbReference type="EMBL" id="BJXR01000031">
    <property type="protein sequence ID" value="GEN08974.1"/>
    <property type="molecule type" value="Genomic_DNA"/>
</dbReference>
<accession>A0A511T481</accession>
<dbReference type="Pfam" id="PF14331">
    <property type="entry name" value="IcmF-related_N"/>
    <property type="match status" value="1"/>
</dbReference>
<name>A0A511T481_MYXFU</name>
<dbReference type="EMBL" id="FOIB01000005">
    <property type="protein sequence ID" value="SEU13933.1"/>
    <property type="molecule type" value="Genomic_DNA"/>
</dbReference>
<protein>
    <submittedName>
        <fullName evidence="6">Type VI secretion protein IcmF</fullName>
    </submittedName>
    <submittedName>
        <fullName evidence="7">Type VI secretion system protein ImpL</fullName>
    </submittedName>
</protein>
<evidence type="ECO:0000313" key="7">
    <source>
        <dbReference type="EMBL" id="SEU13933.1"/>
    </source>
</evidence>
<evidence type="ECO:0000259" key="4">
    <source>
        <dbReference type="Pfam" id="PF14331"/>
    </source>
</evidence>
<feature type="domain" description="IcmF-related" evidence="3">
    <location>
        <begin position="486"/>
        <end position="809"/>
    </location>
</feature>
<evidence type="ECO:0000259" key="2">
    <source>
        <dbReference type="Pfam" id="PF06744"/>
    </source>
</evidence>
<dbReference type="InterPro" id="IPR025743">
    <property type="entry name" value="TssM1_N"/>
</dbReference>
<organism evidence="6 9">
    <name type="scientific">Myxococcus fulvus</name>
    <dbReference type="NCBI Taxonomy" id="33"/>
    <lineage>
        <taxon>Bacteria</taxon>
        <taxon>Pseudomonadati</taxon>
        <taxon>Myxococcota</taxon>
        <taxon>Myxococcia</taxon>
        <taxon>Myxococcales</taxon>
        <taxon>Cystobacterineae</taxon>
        <taxon>Myxococcaceae</taxon>
        <taxon>Myxococcus</taxon>
    </lineage>
</organism>
<keyword evidence="1" id="KW-0812">Transmembrane</keyword>
<comment type="caution">
    <text evidence="6">The sequence shown here is derived from an EMBL/GenBank/DDBJ whole genome shotgun (WGS) entry which is preliminary data.</text>
</comment>
<dbReference type="AlphaFoldDB" id="A0A511T481"/>
<dbReference type="InterPro" id="IPR010623">
    <property type="entry name" value="IcmF_C"/>
</dbReference>
<feature type="domain" description="Type VI secretion system component TssM1 helical" evidence="5">
    <location>
        <begin position="980"/>
        <end position="1077"/>
    </location>
</feature>
<proteinExistence type="predicted"/>
<evidence type="ECO:0000313" key="9">
    <source>
        <dbReference type="Proteomes" id="UP000321514"/>
    </source>
</evidence>
<dbReference type="InterPro" id="IPR017731">
    <property type="entry name" value="TssM1-like"/>
</dbReference>
<feature type="transmembrane region" description="Helical" evidence="1">
    <location>
        <begin position="27"/>
        <end position="46"/>
    </location>
</feature>